<dbReference type="InterPro" id="IPR036950">
    <property type="entry name" value="PBP_transglycosylase"/>
</dbReference>
<dbReference type="GO" id="GO:0006508">
    <property type="term" value="P:proteolysis"/>
    <property type="evidence" value="ECO:0007669"/>
    <property type="project" value="UniProtKB-KW"/>
</dbReference>
<evidence type="ECO:0000256" key="2">
    <source>
        <dbReference type="ARBA" id="ARBA00004370"/>
    </source>
</evidence>
<dbReference type="Pfam" id="PF00905">
    <property type="entry name" value="Transpeptidase"/>
    <property type="match status" value="1"/>
</dbReference>
<dbReference type="UniPathway" id="UPA00219"/>
<dbReference type="OrthoDB" id="9766909at2"/>
<dbReference type="PANTHER" id="PTHR32282">
    <property type="entry name" value="BINDING PROTEIN TRANSPEPTIDASE, PUTATIVE-RELATED"/>
    <property type="match status" value="1"/>
</dbReference>
<evidence type="ECO:0000256" key="13">
    <source>
        <dbReference type="ARBA" id="ARBA00022984"/>
    </source>
</evidence>
<evidence type="ECO:0000256" key="22">
    <source>
        <dbReference type="SAM" id="Phobius"/>
    </source>
</evidence>
<evidence type="ECO:0000256" key="8">
    <source>
        <dbReference type="ARBA" id="ARBA00022676"/>
    </source>
</evidence>
<dbReference type="GO" id="GO:0008955">
    <property type="term" value="F:peptidoglycan glycosyltransferase activity"/>
    <property type="evidence" value="ECO:0007669"/>
    <property type="project" value="UniProtKB-EC"/>
</dbReference>
<name>A0A1B8Q603_MORLA</name>
<dbReference type="InterPro" id="IPR001460">
    <property type="entry name" value="PCN-bd_Tpept"/>
</dbReference>
<evidence type="ECO:0000259" key="23">
    <source>
        <dbReference type="Pfam" id="PF00905"/>
    </source>
</evidence>
<dbReference type="GO" id="GO:0071555">
    <property type="term" value="P:cell wall organization"/>
    <property type="evidence" value="ECO:0007669"/>
    <property type="project" value="UniProtKB-KW"/>
</dbReference>
<keyword evidence="9" id="KW-0808">Transferase</keyword>
<evidence type="ECO:0000313" key="26">
    <source>
        <dbReference type="Proteomes" id="UP000092607"/>
    </source>
</evidence>
<evidence type="ECO:0000256" key="9">
    <source>
        <dbReference type="ARBA" id="ARBA00022679"/>
    </source>
</evidence>
<feature type="domain" description="Glycosyl transferase family 51" evidence="24">
    <location>
        <begin position="69"/>
        <end position="243"/>
    </location>
</feature>
<comment type="function">
    <text evidence="1">Cell wall formation. Synthesis of cross-linked peptidoglycan from the lipid intermediates. The enzyme has a penicillin-insensitive transglycosylase N-terminal domain (formation of linear glycan strands) and a penicillin-sensitive transpeptidase C-terminal domain (cross-linking of the peptide subunits).</text>
</comment>
<keyword evidence="8" id="KW-0328">Glycosyltransferase</keyword>
<feature type="domain" description="Penicillin-binding protein transpeptidase" evidence="23">
    <location>
        <begin position="443"/>
        <end position="615"/>
    </location>
</feature>
<dbReference type="PANTHER" id="PTHR32282:SF27">
    <property type="entry name" value="PENICILLIN-BINDING PROTEIN 1A"/>
    <property type="match status" value="1"/>
</dbReference>
<comment type="caution">
    <text evidence="25">The sequence shown here is derived from an EMBL/GenBank/DDBJ whole genome shotgun (WGS) entry which is preliminary data.</text>
</comment>
<sequence>MSQKNSAVRLISYLKNLILAIFALIFILVLTFPIGFYGMAMYLEPSLPNIKELKTMPLEMPLQIYTADNKLIGQYGNRYSLPVAYEDIPETMIQAFLAAEDDTFFEHTGISVKGLGRAITEMISTTDGQTGGSSITQQVAKNYFLSPEQTFERKLNEMFIARKIENELNKQEIMTLYVNKIYLGQGAYGIRAAAKRYYSKSLDNLTVAEMAMLAGLPKAPSDFNPVINPKRALERRNWIIGRMLAEGYITKAEHDEALSADIGLNMYQERLDVNLPYIAEMARSALVERYGTQVMDSGWRVQLTIDSTDQIKARQSILNGTYGHNASANTTYRGVEALTGNLANFKPFTFRDGERFRDMLPAKVVEVKNGQIRAELQSGETVRVIMNMHYADSRVGGKRRGFGTNLVAGDRKELKPAIEVGNIIRVSKQGNSWYVTQPPRTQGALVAMNPQNGALEAVVGGFHFNQSKFNRATQGYRQPGSIIKPLVYAATFENTKLSPSDIISNDPIVIGNWRPKNAGGGAGGAVSISNALARSLNLPSIRMMQRAGVEPTREMLSYFSLEKDRLPQSLALALGATDATPLQMATAYATFANGGHRIQPYIIERIYNFHNETIFQANPVQACAVCFNKELSKVNTRLLDGFGHTENDKSVQDKDDNTDSQSNQKEQDPPQSADRTKALIARANAAKKELQSRQDDHRNEHPTLDAAPIFDRLNPKQAIQYGISEQAPRILSVRTTRYMSSMLKDVMTSGTGRRGNFRSDLGGKTGTTNQAKDVWFAGIQRNHVAVVWLGYDEPASLGSGAFGGTLAMPIWTDFMRHQLRGEPIKWVDDGNIAKSKKTEQKVISITDDNEAEAIEEIAQDELEREELAREEAEQALADEFLGTDIAESSGDEIIPEGDGEPVND</sequence>
<evidence type="ECO:0000256" key="5">
    <source>
        <dbReference type="ARBA" id="ARBA00007739"/>
    </source>
</evidence>
<dbReference type="AlphaFoldDB" id="A0A1B8Q603"/>
<evidence type="ECO:0000259" key="24">
    <source>
        <dbReference type="Pfam" id="PF00912"/>
    </source>
</evidence>
<evidence type="ECO:0000256" key="20">
    <source>
        <dbReference type="ARBA" id="ARBA00060592"/>
    </source>
</evidence>
<evidence type="ECO:0000256" key="6">
    <source>
        <dbReference type="ARBA" id="ARBA00022645"/>
    </source>
</evidence>
<gene>
    <name evidence="25" type="ORF">A9309_03685</name>
</gene>
<dbReference type="Proteomes" id="UP000092607">
    <property type="component" value="Unassembled WGS sequence"/>
</dbReference>
<proteinExistence type="inferred from homology"/>
<evidence type="ECO:0000256" key="12">
    <source>
        <dbReference type="ARBA" id="ARBA00022960"/>
    </source>
</evidence>
<evidence type="ECO:0000256" key="16">
    <source>
        <dbReference type="ARBA" id="ARBA00023268"/>
    </source>
</evidence>
<dbReference type="InterPro" id="IPR050396">
    <property type="entry name" value="Glycosyltr_51/Transpeptidase"/>
</dbReference>
<dbReference type="Pfam" id="PF00912">
    <property type="entry name" value="Transgly"/>
    <property type="match status" value="1"/>
</dbReference>
<keyword evidence="12" id="KW-0133">Cell shape</keyword>
<dbReference type="InterPro" id="IPR012338">
    <property type="entry name" value="Beta-lactam/transpept-like"/>
</dbReference>
<accession>A0A1B8Q603</accession>
<keyword evidence="17" id="KW-0961">Cell wall biogenesis/degradation</keyword>
<dbReference type="GO" id="GO:0030288">
    <property type="term" value="C:outer membrane-bounded periplasmic space"/>
    <property type="evidence" value="ECO:0007669"/>
    <property type="project" value="TreeGrafter"/>
</dbReference>
<evidence type="ECO:0000256" key="17">
    <source>
        <dbReference type="ARBA" id="ARBA00023316"/>
    </source>
</evidence>
<evidence type="ECO:0000256" key="21">
    <source>
        <dbReference type="SAM" id="MobiDB-lite"/>
    </source>
</evidence>
<comment type="similarity">
    <text evidence="4">In the C-terminal section; belongs to the transpeptidase family.</text>
</comment>
<comment type="subcellular location">
    <subcellularLocation>
        <location evidence="2">Membrane</location>
    </subcellularLocation>
</comment>
<dbReference type="InterPro" id="IPR023346">
    <property type="entry name" value="Lysozyme-like_dom_sf"/>
</dbReference>
<dbReference type="GO" id="GO:0008658">
    <property type="term" value="F:penicillin binding"/>
    <property type="evidence" value="ECO:0007669"/>
    <property type="project" value="InterPro"/>
</dbReference>
<evidence type="ECO:0000256" key="10">
    <source>
        <dbReference type="ARBA" id="ARBA00022692"/>
    </source>
</evidence>
<comment type="catalytic activity">
    <reaction evidence="19">
        <text>[GlcNAc-(1-&gt;4)-Mur2Ac(oyl-L-Ala-gamma-D-Glu-L-Lys-D-Ala-D-Ala)](n)-di-trans,octa-cis-undecaprenyl diphosphate + beta-D-GlcNAc-(1-&gt;4)-Mur2Ac(oyl-L-Ala-gamma-D-Glu-L-Lys-D-Ala-D-Ala)-di-trans,octa-cis-undecaprenyl diphosphate = [GlcNAc-(1-&gt;4)-Mur2Ac(oyl-L-Ala-gamma-D-Glu-L-Lys-D-Ala-D-Ala)](n+1)-di-trans,octa-cis-undecaprenyl diphosphate + di-trans,octa-cis-undecaprenyl diphosphate + H(+)</text>
        <dbReference type="Rhea" id="RHEA:23708"/>
        <dbReference type="Rhea" id="RHEA-COMP:9602"/>
        <dbReference type="Rhea" id="RHEA-COMP:9603"/>
        <dbReference type="ChEBI" id="CHEBI:15378"/>
        <dbReference type="ChEBI" id="CHEBI:58405"/>
        <dbReference type="ChEBI" id="CHEBI:60033"/>
        <dbReference type="ChEBI" id="CHEBI:78435"/>
        <dbReference type="EC" id="2.4.99.28"/>
    </reaction>
</comment>
<feature type="region of interest" description="Disordered" evidence="21">
    <location>
        <begin position="878"/>
        <end position="904"/>
    </location>
</feature>
<keyword evidence="16" id="KW-0511">Multifunctional enzyme</keyword>
<dbReference type="GO" id="GO:0009252">
    <property type="term" value="P:peptidoglycan biosynthetic process"/>
    <property type="evidence" value="ECO:0007669"/>
    <property type="project" value="UniProtKB-UniPathway"/>
</dbReference>
<keyword evidence="14 22" id="KW-1133">Transmembrane helix</keyword>
<feature type="compositionally biased region" description="Basic and acidic residues" evidence="21">
    <location>
        <begin position="686"/>
        <end position="703"/>
    </location>
</feature>
<dbReference type="EC" id="2.4.99.28" evidence="18"/>
<dbReference type="GO" id="GO:0016020">
    <property type="term" value="C:membrane"/>
    <property type="evidence" value="ECO:0007669"/>
    <property type="project" value="UniProtKB-SubCell"/>
</dbReference>
<keyword evidence="15 22" id="KW-0472">Membrane</keyword>
<dbReference type="SUPFAM" id="SSF53955">
    <property type="entry name" value="Lysozyme-like"/>
    <property type="match status" value="1"/>
</dbReference>
<evidence type="ECO:0000256" key="14">
    <source>
        <dbReference type="ARBA" id="ARBA00022989"/>
    </source>
</evidence>
<feature type="compositionally biased region" description="Acidic residues" evidence="21">
    <location>
        <begin position="889"/>
        <end position="904"/>
    </location>
</feature>
<keyword evidence="10 22" id="KW-0812">Transmembrane</keyword>
<evidence type="ECO:0000256" key="18">
    <source>
        <dbReference type="ARBA" id="ARBA00044770"/>
    </source>
</evidence>
<evidence type="ECO:0000256" key="7">
    <source>
        <dbReference type="ARBA" id="ARBA00022670"/>
    </source>
</evidence>
<evidence type="ECO:0000256" key="11">
    <source>
        <dbReference type="ARBA" id="ARBA00022801"/>
    </source>
</evidence>
<comment type="similarity">
    <text evidence="5">In the N-terminal section; belongs to the glycosyltransferase 51 family.</text>
</comment>
<keyword evidence="6" id="KW-0121">Carboxypeptidase</keyword>
<keyword evidence="11" id="KW-0378">Hydrolase</keyword>
<dbReference type="FunFam" id="1.10.3810.10:FF:000003">
    <property type="entry name" value="Penicillin-binding protein 1a"/>
    <property type="match status" value="1"/>
</dbReference>
<comment type="pathway">
    <text evidence="3">Cell wall biogenesis; peptidoglycan biosynthesis.</text>
</comment>
<dbReference type="SUPFAM" id="SSF56601">
    <property type="entry name" value="beta-lactamase/transpeptidase-like"/>
    <property type="match status" value="1"/>
</dbReference>
<evidence type="ECO:0000256" key="15">
    <source>
        <dbReference type="ARBA" id="ARBA00023136"/>
    </source>
</evidence>
<dbReference type="Gene3D" id="3.40.710.10">
    <property type="entry name" value="DD-peptidase/beta-lactamase superfamily"/>
    <property type="match status" value="3"/>
</dbReference>
<organism evidence="25 26">
    <name type="scientific">Moraxella lacunata</name>
    <dbReference type="NCBI Taxonomy" id="477"/>
    <lineage>
        <taxon>Bacteria</taxon>
        <taxon>Pseudomonadati</taxon>
        <taxon>Pseudomonadota</taxon>
        <taxon>Gammaproteobacteria</taxon>
        <taxon>Moraxellales</taxon>
        <taxon>Moraxellaceae</taxon>
        <taxon>Moraxella</taxon>
    </lineage>
</organism>
<dbReference type="EMBL" id="LZMS01000037">
    <property type="protein sequence ID" value="OBX65158.1"/>
    <property type="molecule type" value="Genomic_DNA"/>
</dbReference>
<feature type="compositionally biased region" description="Basic and acidic residues" evidence="21">
    <location>
        <begin position="643"/>
        <end position="657"/>
    </location>
</feature>
<reference evidence="25 26" key="1">
    <citation type="submission" date="2016-06" db="EMBL/GenBank/DDBJ databases">
        <title>Draft genome of Moraxella lacunata CCUG 57757A.</title>
        <authorList>
            <person name="Salva-Serra F."/>
            <person name="Engstrom-Jakobsson H."/>
            <person name="Thorell K."/>
            <person name="Gonzales-Siles L."/>
            <person name="Karlsson R."/>
            <person name="Boulund F."/>
            <person name="Engstrand L."/>
            <person name="Kristiansson E."/>
            <person name="Moore E."/>
        </authorList>
    </citation>
    <scope>NUCLEOTIDE SEQUENCE [LARGE SCALE GENOMIC DNA]</scope>
    <source>
        <strain evidence="25 26">CCUG 57757A</strain>
    </source>
</reference>
<feature type="transmembrane region" description="Helical" evidence="22">
    <location>
        <begin position="21"/>
        <end position="43"/>
    </location>
</feature>
<evidence type="ECO:0000313" key="25">
    <source>
        <dbReference type="EMBL" id="OBX65158.1"/>
    </source>
</evidence>
<keyword evidence="7" id="KW-0645">Protease</keyword>
<evidence type="ECO:0000256" key="19">
    <source>
        <dbReference type="ARBA" id="ARBA00049902"/>
    </source>
</evidence>
<dbReference type="GO" id="GO:0004180">
    <property type="term" value="F:carboxypeptidase activity"/>
    <property type="evidence" value="ECO:0007669"/>
    <property type="project" value="UniProtKB-KW"/>
</dbReference>
<evidence type="ECO:0000256" key="4">
    <source>
        <dbReference type="ARBA" id="ARBA00007090"/>
    </source>
</evidence>
<dbReference type="RefSeq" id="WP_065255324.1">
    <property type="nucleotide sequence ID" value="NZ_JARDJM010000025.1"/>
</dbReference>
<dbReference type="GO" id="GO:0008360">
    <property type="term" value="P:regulation of cell shape"/>
    <property type="evidence" value="ECO:0007669"/>
    <property type="project" value="UniProtKB-KW"/>
</dbReference>
<dbReference type="InterPro" id="IPR001264">
    <property type="entry name" value="Glyco_trans_51"/>
</dbReference>
<protein>
    <recommendedName>
        <fullName evidence="18">peptidoglycan glycosyltransferase</fullName>
        <ecNumber evidence="18">2.4.99.28</ecNumber>
    </recommendedName>
</protein>
<feature type="region of interest" description="Disordered" evidence="21">
    <location>
        <begin position="643"/>
        <end position="710"/>
    </location>
</feature>
<evidence type="ECO:0000256" key="3">
    <source>
        <dbReference type="ARBA" id="ARBA00004752"/>
    </source>
</evidence>
<keyword evidence="13" id="KW-0573">Peptidoglycan synthesis</keyword>
<evidence type="ECO:0000256" key="1">
    <source>
        <dbReference type="ARBA" id="ARBA00002624"/>
    </source>
</evidence>
<comment type="pathway">
    <text evidence="20">Glycan biosynthesis.</text>
</comment>
<dbReference type="Gene3D" id="1.10.3810.10">
    <property type="entry name" value="Biosynthetic peptidoglycan transglycosylase-like"/>
    <property type="match status" value="1"/>
</dbReference>